<evidence type="ECO:0000313" key="1">
    <source>
        <dbReference type="EMBL" id="CAG8831066.1"/>
    </source>
</evidence>
<organism evidence="1 2">
    <name type="scientific">Gigaspora margarita</name>
    <dbReference type="NCBI Taxonomy" id="4874"/>
    <lineage>
        <taxon>Eukaryota</taxon>
        <taxon>Fungi</taxon>
        <taxon>Fungi incertae sedis</taxon>
        <taxon>Mucoromycota</taxon>
        <taxon>Glomeromycotina</taxon>
        <taxon>Glomeromycetes</taxon>
        <taxon>Diversisporales</taxon>
        <taxon>Gigasporaceae</taxon>
        <taxon>Gigaspora</taxon>
    </lineage>
</organism>
<gene>
    <name evidence="1" type="ORF">GMARGA_LOCUS30552</name>
</gene>
<comment type="caution">
    <text evidence="1">The sequence shown here is derived from an EMBL/GenBank/DDBJ whole genome shotgun (WGS) entry which is preliminary data.</text>
</comment>
<accession>A0ABN7WGM3</accession>
<sequence length="150" mass="17603">MPTKGSWVVEKEQIGNFIGKIASLKGNKAVINYWIANRTKRTVTSCKEYYRNDPKIERVKCMKKTKDILADLRHLQRDNTIERKTKAVKGTTSKKVVIMRNNKTNGKLKEIENMIWKDNKLEIKMNIQKYIENNKQKTSILYQTVQSRVI</sequence>
<keyword evidence="2" id="KW-1185">Reference proteome</keyword>
<protein>
    <submittedName>
        <fullName evidence="1">18707_t:CDS:1</fullName>
    </submittedName>
</protein>
<proteinExistence type="predicted"/>
<dbReference type="EMBL" id="CAJVQB010043297">
    <property type="protein sequence ID" value="CAG8831066.1"/>
    <property type="molecule type" value="Genomic_DNA"/>
</dbReference>
<name>A0ABN7WGM3_GIGMA</name>
<evidence type="ECO:0000313" key="2">
    <source>
        <dbReference type="Proteomes" id="UP000789901"/>
    </source>
</evidence>
<dbReference type="Proteomes" id="UP000789901">
    <property type="component" value="Unassembled WGS sequence"/>
</dbReference>
<reference evidence="1 2" key="1">
    <citation type="submission" date="2021-06" db="EMBL/GenBank/DDBJ databases">
        <authorList>
            <person name="Kallberg Y."/>
            <person name="Tangrot J."/>
            <person name="Rosling A."/>
        </authorList>
    </citation>
    <scope>NUCLEOTIDE SEQUENCE [LARGE SCALE GENOMIC DNA]</scope>
    <source>
        <strain evidence="1 2">120-4 pot B 10/14</strain>
    </source>
</reference>